<dbReference type="InterPro" id="IPR002429">
    <property type="entry name" value="CcO_II-like_C"/>
</dbReference>
<comment type="caution">
    <text evidence="16">The sequence shown here is derived from an EMBL/GenBank/DDBJ whole genome shotgun (WGS) entry which is preliminary data.</text>
</comment>
<feature type="domain" description="Cytochrome oxidase subunit II copper A binding" evidence="14">
    <location>
        <begin position="144"/>
        <end position="256"/>
    </location>
</feature>
<evidence type="ECO:0000256" key="5">
    <source>
        <dbReference type="ARBA" id="ARBA00022660"/>
    </source>
</evidence>
<comment type="subcellular location">
    <subcellularLocation>
        <location evidence="1">Cell membrane</location>
        <topology evidence="1">Multi-pass membrane protein</topology>
    </subcellularLocation>
</comment>
<reference evidence="16 17" key="1">
    <citation type="journal article" date="2014" name="Antonie Van Leeuwenhoek">
        <title>Roseivivax atlanticus sp. nov., isolated from surface seawater of the Atlantic Ocean.</title>
        <authorList>
            <person name="Li G."/>
            <person name="Lai Q."/>
            <person name="Liu X."/>
            <person name="Sun F."/>
            <person name="Shao Z."/>
        </authorList>
    </citation>
    <scope>NUCLEOTIDE SEQUENCE [LARGE SCALE GENOMIC DNA]</scope>
    <source>
        <strain evidence="16 17">22II-s10s</strain>
    </source>
</reference>
<dbReference type="PROSITE" id="PS50857">
    <property type="entry name" value="COX2_CUA"/>
    <property type="match status" value="1"/>
</dbReference>
<keyword evidence="3" id="KW-0813">Transport</keyword>
<dbReference type="Gene3D" id="2.60.40.420">
    <property type="entry name" value="Cupredoxins - blue copper proteins"/>
    <property type="match status" value="1"/>
</dbReference>
<dbReference type="PANTHER" id="PTHR22888">
    <property type="entry name" value="CYTOCHROME C OXIDASE, SUBUNIT II"/>
    <property type="match status" value="1"/>
</dbReference>
<keyword evidence="9 13" id="KW-1133">Transmembrane helix</keyword>
<dbReference type="SUPFAM" id="SSF81464">
    <property type="entry name" value="Cytochrome c oxidase subunit II-like, transmembrane region"/>
    <property type="match status" value="1"/>
</dbReference>
<evidence type="ECO:0000256" key="8">
    <source>
        <dbReference type="ARBA" id="ARBA00022982"/>
    </source>
</evidence>
<evidence type="ECO:0000256" key="4">
    <source>
        <dbReference type="ARBA" id="ARBA00022475"/>
    </source>
</evidence>
<organism evidence="16 17">
    <name type="scientific">Roseivivax marinus</name>
    <dbReference type="NCBI Taxonomy" id="1379903"/>
    <lineage>
        <taxon>Bacteria</taxon>
        <taxon>Pseudomonadati</taxon>
        <taxon>Pseudomonadota</taxon>
        <taxon>Alphaproteobacteria</taxon>
        <taxon>Rhodobacterales</taxon>
        <taxon>Roseobacteraceae</taxon>
        <taxon>Roseivivax</taxon>
    </lineage>
</organism>
<keyword evidence="4" id="KW-1003">Cell membrane</keyword>
<feature type="region of interest" description="Disordered" evidence="12">
    <location>
        <begin position="312"/>
        <end position="338"/>
    </location>
</feature>
<feature type="transmembrane region" description="Helical" evidence="13">
    <location>
        <begin position="100"/>
        <end position="122"/>
    </location>
</feature>
<feature type="domain" description="Cytochrome oxidase subunit II transmembrane region profile" evidence="15">
    <location>
        <begin position="31"/>
        <end position="128"/>
    </location>
</feature>
<keyword evidence="8" id="KW-0249">Electron transport</keyword>
<evidence type="ECO:0000256" key="3">
    <source>
        <dbReference type="ARBA" id="ARBA00022448"/>
    </source>
</evidence>
<dbReference type="PANTHER" id="PTHR22888:SF18">
    <property type="entry name" value="CYTOCHROME BO(3) UBIQUINOL OXIDASE SUBUNIT 2"/>
    <property type="match status" value="1"/>
</dbReference>
<evidence type="ECO:0000259" key="15">
    <source>
        <dbReference type="PROSITE" id="PS50999"/>
    </source>
</evidence>
<dbReference type="InterPro" id="IPR011759">
    <property type="entry name" value="Cyt_c_oxidase_su2_TM_dom"/>
</dbReference>
<comment type="similarity">
    <text evidence="2">Belongs to the cytochrome c oxidase subunit 2 family.</text>
</comment>
<evidence type="ECO:0000259" key="14">
    <source>
        <dbReference type="PROSITE" id="PS50857"/>
    </source>
</evidence>
<dbReference type="Proteomes" id="UP000019063">
    <property type="component" value="Unassembled WGS sequence"/>
</dbReference>
<dbReference type="InterPro" id="IPR036257">
    <property type="entry name" value="Cyt_c_oxidase_su2_TM_sf"/>
</dbReference>
<feature type="transmembrane region" description="Helical" evidence="13">
    <location>
        <begin position="54"/>
        <end position="79"/>
    </location>
</feature>
<evidence type="ECO:0000256" key="10">
    <source>
        <dbReference type="ARBA" id="ARBA00023002"/>
    </source>
</evidence>
<dbReference type="GO" id="GO:0042773">
    <property type="term" value="P:ATP synthesis coupled electron transport"/>
    <property type="evidence" value="ECO:0007669"/>
    <property type="project" value="TreeGrafter"/>
</dbReference>
<dbReference type="AlphaFoldDB" id="W4HKZ0"/>
<evidence type="ECO:0000256" key="6">
    <source>
        <dbReference type="ARBA" id="ARBA00022692"/>
    </source>
</evidence>
<dbReference type="InterPro" id="IPR008972">
    <property type="entry name" value="Cupredoxin"/>
</dbReference>
<keyword evidence="17" id="KW-1185">Reference proteome</keyword>
<keyword evidence="5" id="KW-0679">Respiratory chain</keyword>
<accession>W4HKZ0</accession>
<protein>
    <submittedName>
        <fullName evidence="16">Cytochrome o ubiquinol oxidase subunit II</fullName>
    </submittedName>
</protein>
<dbReference type="InterPro" id="IPR045187">
    <property type="entry name" value="CcO_II"/>
</dbReference>
<evidence type="ECO:0000256" key="11">
    <source>
        <dbReference type="ARBA" id="ARBA00023136"/>
    </source>
</evidence>
<gene>
    <name evidence="16" type="ORF">ATO8_05166</name>
</gene>
<dbReference type="SUPFAM" id="SSF49503">
    <property type="entry name" value="Cupredoxins"/>
    <property type="match status" value="1"/>
</dbReference>
<evidence type="ECO:0000256" key="13">
    <source>
        <dbReference type="SAM" id="Phobius"/>
    </source>
</evidence>
<sequence length="338" mass="36899">MSPDADMSSARHLGAAYRCALLFALLFAPSLAVAEVQGFLTPFGAIARVQRTELIWATAITMIAILPVLIGTPLILWWYRRGNTRATYRPQWHFNTKLEILMWGVPTIIIVALSVWLTQAVFRIDPYRDIDAEMAEGMDFEITGPPVPVDVVGLDWKWLFIYPEENIASVGELVLPVGRPADMRLTTDTVMQSFMAPGLAGQIYTMAGMVTQLSMIADSPGTTVGQNTQYNGTGFPAQRAPVRALSAEDYADWVETARGAPELDAETYGVLAQSGDIAKARTDLGREGDGPLVFSLAAPRLFDRVVARYRSGEPVPPEAQPGSPVYDPETASLPEVPQ</sequence>
<dbReference type="eggNOG" id="COG1622">
    <property type="taxonomic scope" value="Bacteria"/>
</dbReference>
<name>W4HKZ0_9RHOB</name>
<keyword evidence="6 13" id="KW-0812">Transmembrane</keyword>
<dbReference type="PATRIC" id="fig|1317118.6.peg.1064"/>
<evidence type="ECO:0000256" key="2">
    <source>
        <dbReference type="ARBA" id="ARBA00007866"/>
    </source>
</evidence>
<dbReference type="GO" id="GO:0005886">
    <property type="term" value="C:plasma membrane"/>
    <property type="evidence" value="ECO:0007669"/>
    <property type="project" value="UniProtKB-SubCell"/>
</dbReference>
<dbReference type="EMBL" id="AQQW01000003">
    <property type="protein sequence ID" value="ETW13392.1"/>
    <property type="molecule type" value="Genomic_DNA"/>
</dbReference>
<keyword evidence="10" id="KW-0560">Oxidoreductase</keyword>
<keyword evidence="11 13" id="KW-0472">Membrane</keyword>
<keyword evidence="7" id="KW-0732">Signal</keyword>
<evidence type="ECO:0000313" key="16">
    <source>
        <dbReference type="EMBL" id="ETW13392.1"/>
    </source>
</evidence>
<dbReference type="Gene3D" id="1.10.287.90">
    <property type="match status" value="1"/>
</dbReference>
<evidence type="ECO:0000313" key="17">
    <source>
        <dbReference type="Proteomes" id="UP000019063"/>
    </source>
</evidence>
<evidence type="ECO:0000256" key="12">
    <source>
        <dbReference type="SAM" id="MobiDB-lite"/>
    </source>
</evidence>
<evidence type="ECO:0000256" key="7">
    <source>
        <dbReference type="ARBA" id="ARBA00022729"/>
    </source>
</evidence>
<evidence type="ECO:0000256" key="1">
    <source>
        <dbReference type="ARBA" id="ARBA00004651"/>
    </source>
</evidence>
<dbReference type="GO" id="GO:0005507">
    <property type="term" value="F:copper ion binding"/>
    <property type="evidence" value="ECO:0007669"/>
    <property type="project" value="InterPro"/>
</dbReference>
<dbReference type="GO" id="GO:0016491">
    <property type="term" value="F:oxidoreductase activity"/>
    <property type="evidence" value="ECO:0007669"/>
    <property type="project" value="UniProtKB-KW"/>
</dbReference>
<dbReference type="InterPro" id="IPR034227">
    <property type="entry name" value="CuRO_UO_II"/>
</dbReference>
<dbReference type="PROSITE" id="PS50999">
    <property type="entry name" value="COX2_TM"/>
    <property type="match status" value="1"/>
</dbReference>
<dbReference type="STRING" id="1379903.ATO8_05166"/>
<dbReference type="GO" id="GO:0004129">
    <property type="term" value="F:cytochrome-c oxidase activity"/>
    <property type="evidence" value="ECO:0007669"/>
    <property type="project" value="InterPro"/>
</dbReference>
<dbReference type="CDD" id="cd04212">
    <property type="entry name" value="CuRO_UO_II"/>
    <property type="match status" value="1"/>
</dbReference>
<evidence type="ECO:0000256" key="9">
    <source>
        <dbReference type="ARBA" id="ARBA00022989"/>
    </source>
</evidence>
<proteinExistence type="inferred from homology"/>